<dbReference type="RefSeq" id="WP_127700378.1">
    <property type="nucleotide sequence ID" value="NZ_SACS01000020.1"/>
</dbReference>
<dbReference type="AlphaFoldDB" id="A0A437QGY0"/>
<feature type="modified residue" description="Phosphohistidine" evidence="2">
    <location>
        <position position="56"/>
    </location>
</feature>
<dbReference type="GO" id="GO:0008081">
    <property type="term" value="F:phosphoric diester hydrolase activity"/>
    <property type="evidence" value="ECO:0007669"/>
    <property type="project" value="UniProtKB-ARBA"/>
</dbReference>
<evidence type="ECO:0000313" key="5">
    <source>
        <dbReference type="EMBL" id="RVU33550.1"/>
    </source>
</evidence>
<dbReference type="Pfam" id="PF01627">
    <property type="entry name" value="Hpt"/>
    <property type="match status" value="1"/>
</dbReference>
<gene>
    <name evidence="5" type="ORF">EOE67_16165</name>
</gene>
<dbReference type="CDD" id="cd00088">
    <property type="entry name" value="HPT"/>
    <property type="match status" value="1"/>
</dbReference>
<dbReference type="SUPFAM" id="SSF109604">
    <property type="entry name" value="HD-domain/PDEase-like"/>
    <property type="match status" value="1"/>
</dbReference>
<reference evidence="5 6" key="1">
    <citation type="submission" date="2019-01" db="EMBL/GenBank/DDBJ databases">
        <authorList>
            <person name="Chen W.-M."/>
        </authorList>
    </citation>
    <scope>NUCLEOTIDE SEQUENCE [LARGE SCALE GENOMIC DNA]</scope>
    <source>
        <strain evidence="5 6">KYPC3</strain>
    </source>
</reference>
<dbReference type="SMART" id="SM00073">
    <property type="entry name" value="HPT"/>
    <property type="match status" value="1"/>
</dbReference>
<organism evidence="5 6">
    <name type="scientific">Rheinheimera riviphila</name>
    <dbReference type="NCBI Taxonomy" id="1834037"/>
    <lineage>
        <taxon>Bacteria</taxon>
        <taxon>Pseudomonadati</taxon>
        <taxon>Pseudomonadota</taxon>
        <taxon>Gammaproteobacteria</taxon>
        <taxon>Chromatiales</taxon>
        <taxon>Chromatiaceae</taxon>
        <taxon>Rheinheimera</taxon>
    </lineage>
</organism>
<dbReference type="PROSITE" id="PS50894">
    <property type="entry name" value="HPT"/>
    <property type="match status" value="1"/>
</dbReference>
<accession>A0A437QGY0</accession>
<dbReference type="EMBL" id="SACS01000020">
    <property type="protein sequence ID" value="RVU33550.1"/>
    <property type="molecule type" value="Genomic_DNA"/>
</dbReference>
<dbReference type="Gene3D" id="1.10.3210.10">
    <property type="entry name" value="Hypothetical protein af1432"/>
    <property type="match status" value="1"/>
</dbReference>
<feature type="domain" description="HPt" evidence="3">
    <location>
        <begin position="9"/>
        <end position="113"/>
    </location>
</feature>
<dbReference type="InterPro" id="IPR052020">
    <property type="entry name" value="Cyclic_di-GMP/3'3'-cGAMP_PDE"/>
</dbReference>
<dbReference type="Gene3D" id="1.20.120.160">
    <property type="entry name" value="HPT domain"/>
    <property type="match status" value="1"/>
</dbReference>
<evidence type="ECO:0000313" key="6">
    <source>
        <dbReference type="Proteomes" id="UP000283077"/>
    </source>
</evidence>
<protein>
    <submittedName>
        <fullName evidence="5">HD domain-containing protein</fullName>
    </submittedName>
</protein>
<dbReference type="GO" id="GO:0000160">
    <property type="term" value="P:phosphorelay signal transduction system"/>
    <property type="evidence" value="ECO:0007669"/>
    <property type="project" value="UniProtKB-KW"/>
</dbReference>
<evidence type="ECO:0000256" key="2">
    <source>
        <dbReference type="PROSITE-ProRule" id="PRU00110"/>
    </source>
</evidence>
<dbReference type="InterPro" id="IPR008207">
    <property type="entry name" value="Sig_transdc_His_kin_Hpt_dom"/>
</dbReference>
<dbReference type="InterPro" id="IPR037522">
    <property type="entry name" value="HD_GYP_dom"/>
</dbReference>
<dbReference type="PROSITE" id="PS51832">
    <property type="entry name" value="HD_GYP"/>
    <property type="match status" value="1"/>
</dbReference>
<dbReference type="Pfam" id="PF13487">
    <property type="entry name" value="HD_5"/>
    <property type="match status" value="1"/>
</dbReference>
<dbReference type="InterPro" id="IPR003607">
    <property type="entry name" value="HD/PDEase_dom"/>
</dbReference>
<evidence type="ECO:0000259" key="3">
    <source>
        <dbReference type="PROSITE" id="PS50894"/>
    </source>
</evidence>
<name>A0A437QGY0_9GAMM</name>
<keyword evidence="1" id="KW-0902">Two-component regulatory system</keyword>
<dbReference type="OrthoDB" id="9816273at2"/>
<dbReference type="Proteomes" id="UP000283077">
    <property type="component" value="Unassembled WGS sequence"/>
</dbReference>
<keyword evidence="6" id="KW-1185">Reference proteome</keyword>
<keyword evidence="2" id="KW-0597">Phosphoprotein</keyword>
<feature type="domain" description="HD-GYP" evidence="4">
    <location>
        <begin position="203"/>
        <end position="406"/>
    </location>
</feature>
<sequence length="406" mass="45542">MSQLNLNRPDELQRDCVDDFFEDFRDAYEQCETTLIELEQNPQQSELLHGIFRVVHTIKGNLGFIGLFSLIPLLQSLEDVLDDIRKGRMAYDSALCDVIQLTLDRTQQWVEASIANEPKPLSTTSLQQICQRLTGLASTDERSREQRIRHILGLLDPEHPQGLAITADVLPDTVSQSTVDDADLSASSAIAACRRLLQYYGIRMDADLEFFIQLIPALEQRHPRWLGRTARQLFLVLEMNRLAGNKESANKEPGNKVDTLQLAVAVMLHDLGMSFLPLNMLDAQGLADPAQLTVWLRHADMGASLVASSPRWQDAAAMIWQHHEHHDGTGFPDGLDGGDISEGAKLLLIADAFDNIANDGDRSEQRKISLIKALQHINSGSGTRYDPDWVGIFSEVIKLHRQHFQR</sequence>
<evidence type="ECO:0000259" key="4">
    <source>
        <dbReference type="PROSITE" id="PS51832"/>
    </source>
</evidence>
<evidence type="ECO:0000256" key="1">
    <source>
        <dbReference type="ARBA" id="ARBA00023012"/>
    </source>
</evidence>
<dbReference type="GO" id="GO:0004672">
    <property type="term" value="F:protein kinase activity"/>
    <property type="evidence" value="ECO:0007669"/>
    <property type="project" value="UniProtKB-ARBA"/>
</dbReference>
<dbReference type="InterPro" id="IPR036641">
    <property type="entry name" value="HPT_dom_sf"/>
</dbReference>
<comment type="caution">
    <text evidence="5">The sequence shown here is derived from an EMBL/GenBank/DDBJ whole genome shotgun (WGS) entry which is preliminary data.</text>
</comment>
<dbReference type="PANTHER" id="PTHR45228">
    <property type="entry name" value="CYCLIC DI-GMP PHOSPHODIESTERASE TM_0186-RELATED"/>
    <property type="match status" value="1"/>
</dbReference>
<dbReference type="SUPFAM" id="SSF47226">
    <property type="entry name" value="Histidine-containing phosphotransfer domain, HPT domain"/>
    <property type="match status" value="1"/>
</dbReference>
<proteinExistence type="predicted"/>
<dbReference type="CDD" id="cd00077">
    <property type="entry name" value="HDc"/>
    <property type="match status" value="1"/>
</dbReference>